<dbReference type="KEGG" id="tpx:Turpa_4123"/>
<evidence type="ECO:0000256" key="8">
    <source>
        <dbReference type="ARBA" id="ARBA00022989"/>
    </source>
</evidence>
<evidence type="ECO:0000256" key="6">
    <source>
        <dbReference type="ARBA" id="ARBA00022519"/>
    </source>
</evidence>
<keyword evidence="4 11" id="KW-0813">Transport</keyword>
<accession>I4BBU9</accession>
<dbReference type="AlphaFoldDB" id="I4BBU9"/>
<dbReference type="InterPro" id="IPR018076">
    <property type="entry name" value="T2SS_GspF_dom"/>
</dbReference>
<evidence type="ECO:0000256" key="3">
    <source>
        <dbReference type="ARBA" id="ARBA00005745"/>
    </source>
</evidence>
<name>I4BBU9_TURPD</name>
<feature type="domain" description="Type II secretion system protein GspF" evidence="13">
    <location>
        <begin position="275"/>
        <end position="397"/>
    </location>
</feature>
<evidence type="ECO:0000256" key="9">
    <source>
        <dbReference type="ARBA" id="ARBA00023136"/>
    </source>
</evidence>
<dbReference type="PROSITE" id="PS00874">
    <property type="entry name" value="T2SP_F"/>
    <property type="match status" value="1"/>
</dbReference>
<dbReference type="GO" id="GO:0009306">
    <property type="term" value="P:protein secretion"/>
    <property type="evidence" value="ECO:0007669"/>
    <property type="project" value="InterPro"/>
</dbReference>
<organism evidence="14 15">
    <name type="scientific">Turneriella parva (strain ATCC BAA-1111 / DSM 21527 / NCTC 11395 / H)</name>
    <name type="common">Leptospira parva</name>
    <dbReference type="NCBI Taxonomy" id="869212"/>
    <lineage>
        <taxon>Bacteria</taxon>
        <taxon>Pseudomonadati</taxon>
        <taxon>Spirochaetota</taxon>
        <taxon>Spirochaetia</taxon>
        <taxon>Leptospirales</taxon>
        <taxon>Leptospiraceae</taxon>
        <taxon>Turneriella</taxon>
    </lineage>
</organism>
<keyword evidence="5" id="KW-1003">Cell membrane</keyword>
<evidence type="ECO:0000259" key="13">
    <source>
        <dbReference type="Pfam" id="PF00482"/>
    </source>
</evidence>
<dbReference type="FunFam" id="1.20.81.30:FF:000001">
    <property type="entry name" value="Type II secretion system protein F"/>
    <property type="match status" value="1"/>
</dbReference>
<dbReference type="Gene3D" id="1.20.81.30">
    <property type="entry name" value="Type II secretion system (T2SS), domain F"/>
    <property type="match status" value="2"/>
</dbReference>
<evidence type="ECO:0000256" key="7">
    <source>
        <dbReference type="ARBA" id="ARBA00022692"/>
    </source>
</evidence>
<evidence type="ECO:0000256" key="5">
    <source>
        <dbReference type="ARBA" id="ARBA00022475"/>
    </source>
</evidence>
<evidence type="ECO:0000256" key="12">
    <source>
        <dbReference type="SAM" id="Phobius"/>
    </source>
</evidence>
<dbReference type="Pfam" id="PF00482">
    <property type="entry name" value="T2SSF"/>
    <property type="match status" value="2"/>
</dbReference>
<feature type="transmembrane region" description="Helical" evidence="12">
    <location>
        <begin position="378"/>
        <end position="399"/>
    </location>
</feature>
<comment type="similarity">
    <text evidence="3 11">Belongs to the GSP F family.</text>
</comment>
<dbReference type="EMBL" id="CP002959">
    <property type="protein sequence ID" value="AFM14756.1"/>
    <property type="molecule type" value="Genomic_DNA"/>
</dbReference>
<evidence type="ECO:0000256" key="1">
    <source>
        <dbReference type="ARBA" id="ARBA00002684"/>
    </source>
</evidence>
<dbReference type="STRING" id="869212.Turpa_4123"/>
<dbReference type="GO" id="GO:0005886">
    <property type="term" value="C:plasma membrane"/>
    <property type="evidence" value="ECO:0007669"/>
    <property type="project" value="UniProtKB-SubCell"/>
</dbReference>
<proteinExistence type="inferred from homology"/>
<gene>
    <name evidence="14" type="ordered locus">Turpa_4123</name>
</gene>
<evidence type="ECO:0000313" key="15">
    <source>
        <dbReference type="Proteomes" id="UP000006048"/>
    </source>
</evidence>
<keyword evidence="9 12" id="KW-0472">Membrane</keyword>
<dbReference type="InterPro" id="IPR003004">
    <property type="entry name" value="GspF/PilC"/>
</dbReference>
<dbReference type="HOGENOM" id="CLU_035032_2_2_12"/>
<evidence type="ECO:0000313" key="14">
    <source>
        <dbReference type="EMBL" id="AFM14756.1"/>
    </source>
</evidence>
<feature type="transmembrane region" description="Helical" evidence="12">
    <location>
        <begin position="173"/>
        <end position="194"/>
    </location>
</feature>
<evidence type="ECO:0000256" key="11">
    <source>
        <dbReference type="RuleBase" id="RU003923"/>
    </source>
</evidence>
<dbReference type="InterPro" id="IPR001992">
    <property type="entry name" value="T2SS_GspF/T4SS_PilC_CS"/>
</dbReference>
<evidence type="ECO:0000256" key="10">
    <source>
        <dbReference type="ARBA" id="ARBA00030750"/>
    </source>
</evidence>
<sequence>MAHYQYTAFSNTGQKVTGVIEALSPQAATQKLKTQNLYVREIREDSAKRDRELFPFLSAFLYRIKRKETGIFSRQLGTLLGAGIPLNEALSDISEQTENPHLRKIVQEMKQQVIEGKSLSEAIKQHANVFPPVYESMIRVGEATGNYEPTLKRLADLEERNEELKAKAITAMIYPGFMLVISVAVVFFLMTSVVPQLSDLFSGFKAELPLITRVVIGLSGFFSAFWYVMILAIFGGIYAFVRYRKTKEGKMKSDRMIMKIPFFGSLLRRIQVGLFCRNMGILIESQVPLLDALKIVSATVTNSIFVEELTIASQQIKEGSSLRESLKNSVILPQMARGMIAAGESTDRLAELMIKAAEIMESEVDSAVRRMTQSLEPIMIVFLGGIVAAIMAAVMLPMYKMTEYIK</sequence>
<dbReference type="PANTHER" id="PTHR30012:SF0">
    <property type="entry name" value="TYPE II SECRETION SYSTEM PROTEIN F-RELATED"/>
    <property type="match status" value="1"/>
</dbReference>
<keyword evidence="6" id="KW-0997">Cell inner membrane</keyword>
<dbReference type="InterPro" id="IPR042094">
    <property type="entry name" value="T2SS_GspF_sf"/>
</dbReference>
<reference evidence="14 15" key="1">
    <citation type="submission" date="2012-06" db="EMBL/GenBank/DDBJ databases">
        <title>The complete chromosome of genome of Turneriella parva DSM 21527.</title>
        <authorList>
            <consortium name="US DOE Joint Genome Institute (JGI-PGF)"/>
            <person name="Lucas S."/>
            <person name="Han J."/>
            <person name="Lapidus A."/>
            <person name="Bruce D."/>
            <person name="Goodwin L."/>
            <person name="Pitluck S."/>
            <person name="Peters L."/>
            <person name="Kyrpides N."/>
            <person name="Mavromatis K."/>
            <person name="Ivanova N."/>
            <person name="Mikhailova N."/>
            <person name="Chertkov O."/>
            <person name="Detter J.C."/>
            <person name="Tapia R."/>
            <person name="Han C."/>
            <person name="Land M."/>
            <person name="Hauser L."/>
            <person name="Markowitz V."/>
            <person name="Cheng J.-F."/>
            <person name="Hugenholtz P."/>
            <person name="Woyke T."/>
            <person name="Wu D."/>
            <person name="Gronow S."/>
            <person name="Wellnitz S."/>
            <person name="Brambilla E."/>
            <person name="Klenk H.-P."/>
            <person name="Eisen J.A."/>
        </authorList>
    </citation>
    <scope>NUCLEOTIDE SEQUENCE [LARGE SCALE GENOMIC DNA]</scope>
    <source>
        <strain evidence="15">ATCC BAA-1111 / DSM 21527 / NCTC 11395 / H</strain>
    </source>
</reference>
<evidence type="ECO:0000256" key="4">
    <source>
        <dbReference type="ARBA" id="ARBA00022448"/>
    </source>
</evidence>
<dbReference type="Proteomes" id="UP000006048">
    <property type="component" value="Chromosome"/>
</dbReference>
<dbReference type="PANTHER" id="PTHR30012">
    <property type="entry name" value="GENERAL SECRETION PATHWAY PROTEIN"/>
    <property type="match status" value="1"/>
</dbReference>
<dbReference type="PRINTS" id="PR00812">
    <property type="entry name" value="BCTERIALGSPF"/>
</dbReference>
<keyword evidence="8 12" id="KW-1133">Transmembrane helix</keyword>
<dbReference type="RefSeq" id="WP_014805231.1">
    <property type="nucleotide sequence ID" value="NC_018020.1"/>
</dbReference>
<keyword evidence="7 11" id="KW-0812">Transmembrane</keyword>
<feature type="domain" description="Type II secretion system protein GspF" evidence="13">
    <location>
        <begin position="72"/>
        <end position="195"/>
    </location>
</feature>
<feature type="transmembrane region" description="Helical" evidence="12">
    <location>
        <begin position="214"/>
        <end position="241"/>
    </location>
</feature>
<keyword evidence="15" id="KW-1185">Reference proteome</keyword>
<comment type="function">
    <text evidence="1">Component of the type II secretion system inner membrane complex required for the energy-dependent secretion of extracellular factors such as proteases and toxins from the periplasm.</text>
</comment>
<comment type="subcellular location">
    <subcellularLocation>
        <location evidence="2">Cell inner membrane</location>
        <topology evidence="2">Multi-pass membrane protein</topology>
    </subcellularLocation>
    <subcellularLocation>
        <location evidence="11">Cell membrane</location>
        <topology evidence="11">Multi-pass membrane protein</topology>
    </subcellularLocation>
</comment>
<protein>
    <recommendedName>
        <fullName evidence="10">General secretion pathway protein F</fullName>
    </recommendedName>
</protein>
<dbReference type="OrthoDB" id="9805682at2"/>
<evidence type="ECO:0000256" key="2">
    <source>
        <dbReference type="ARBA" id="ARBA00004429"/>
    </source>
</evidence>